<name>A0ABU1WWP1_SPHXE</name>
<keyword evidence="5" id="KW-0627">Porphyrin biosynthesis</keyword>
<comment type="pathway">
    <text evidence="1">Porphyrin-containing compound metabolism; siroheme biosynthesis; sirohydrochlorin from precorrin-2: step 1/1.</text>
</comment>
<evidence type="ECO:0000313" key="8">
    <source>
        <dbReference type="Proteomes" id="UP001267638"/>
    </source>
</evidence>
<dbReference type="EMBL" id="JAVDWV010000001">
    <property type="protein sequence ID" value="MDR7153489.1"/>
    <property type="molecule type" value="Genomic_DNA"/>
</dbReference>
<dbReference type="GO" id="GO:0043115">
    <property type="term" value="F:precorrin-2 dehydrogenase activity"/>
    <property type="evidence" value="ECO:0007669"/>
    <property type="project" value="UniProtKB-EC"/>
</dbReference>
<dbReference type="SUPFAM" id="SSF51735">
    <property type="entry name" value="NAD(P)-binding Rossmann-fold domains"/>
    <property type="match status" value="1"/>
</dbReference>
<evidence type="ECO:0000313" key="7">
    <source>
        <dbReference type="EMBL" id="MDR7153489.1"/>
    </source>
</evidence>
<dbReference type="InterPro" id="IPR036291">
    <property type="entry name" value="NAD(P)-bd_dom_sf"/>
</dbReference>
<evidence type="ECO:0000256" key="3">
    <source>
        <dbReference type="ARBA" id="ARBA00023002"/>
    </source>
</evidence>
<protein>
    <recommendedName>
        <fullName evidence="2">precorrin-2 dehydrogenase</fullName>
        <ecNumber evidence="2">1.3.1.76</ecNumber>
    </recommendedName>
</protein>
<evidence type="ECO:0000256" key="6">
    <source>
        <dbReference type="ARBA" id="ARBA00047561"/>
    </source>
</evidence>
<dbReference type="Proteomes" id="UP001267638">
    <property type="component" value="Unassembled WGS sequence"/>
</dbReference>
<dbReference type="InterPro" id="IPR006367">
    <property type="entry name" value="Sirohaem_synthase_N"/>
</dbReference>
<comment type="caution">
    <text evidence="7">The sequence shown here is derived from an EMBL/GenBank/DDBJ whole genome shotgun (WGS) entry which is preliminary data.</text>
</comment>
<accession>A0ABU1WWP1</accession>
<dbReference type="PANTHER" id="PTHR35330:SF1">
    <property type="entry name" value="SIROHEME BIOSYNTHESIS PROTEIN MET8"/>
    <property type="match status" value="1"/>
</dbReference>
<dbReference type="GO" id="GO:0051266">
    <property type="term" value="F:sirohydrochlorin ferrochelatase activity"/>
    <property type="evidence" value="ECO:0007669"/>
    <property type="project" value="UniProtKB-EC"/>
</dbReference>
<proteinExistence type="predicted"/>
<comment type="catalytic activity">
    <reaction evidence="6">
        <text>precorrin-2 + NAD(+) = sirohydrochlorin + NADH + 2 H(+)</text>
        <dbReference type="Rhea" id="RHEA:15613"/>
        <dbReference type="ChEBI" id="CHEBI:15378"/>
        <dbReference type="ChEBI" id="CHEBI:57540"/>
        <dbReference type="ChEBI" id="CHEBI:57945"/>
        <dbReference type="ChEBI" id="CHEBI:58351"/>
        <dbReference type="ChEBI" id="CHEBI:58827"/>
        <dbReference type="EC" id="1.3.1.76"/>
    </reaction>
</comment>
<dbReference type="GO" id="GO:0032259">
    <property type="term" value="P:methylation"/>
    <property type="evidence" value="ECO:0007669"/>
    <property type="project" value="UniProtKB-KW"/>
</dbReference>
<dbReference type="Gene3D" id="3.40.1010.10">
    <property type="entry name" value="Cobalt-precorrin-4 Transmethylase, Domain 1"/>
    <property type="match status" value="1"/>
</dbReference>
<organism evidence="7 8">
    <name type="scientific">Sphingobium xenophagum</name>
    <dbReference type="NCBI Taxonomy" id="121428"/>
    <lineage>
        <taxon>Bacteria</taxon>
        <taxon>Pseudomonadati</taxon>
        <taxon>Pseudomonadota</taxon>
        <taxon>Alphaproteobacteria</taxon>
        <taxon>Sphingomonadales</taxon>
        <taxon>Sphingomonadaceae</taxon>
        <taxon>Sphingobium</taxon>
    </lineage>
</organism>
<keyword evidence="7" id="KW-0808">Transferase</keyword>
<evidence type="ECO:0000256" key="2">
    <source>
        <dbReference type="ARBA" id="ARBA00012400"/>
    </source>
</evidence>
<evidence type="ECO:0000256" key="5">
    <source>
        <dbReference type="ARBA" id="ARBA00023244"/>
    </source>
</evidence>
<evidence type="ECO:0000256" key="4">
    <source>
        <dbReference type="ARBA" id="ARBA00023027"/>
    </source>
</evidence>
<dbReference type="InterPro" id="IPR028161">
    <property type="entry name" value="Met8-like"/>
</dbReference>
<gene>
    <name evidence="7" type="ORF">J2W40_000283</name>
</gene>
<keyword evidence="3 7" id="KW-0560">Oxidoreductase</keyword>
<keyword evidence="7" id="KW-0489">Methyltransferase</keyword>
<evidence type="ECO:0000256" key="1">
    <source>
        <dbReference type="ARBA" id="ARBA00005010"/>
    </source>
</evidence>
<reference evidence="7 8" key="1">
    <citation type="submission" date="2023-07" db="EMBL/GenBank/DDBJ databases">
        <title>Sorghum-associated microbial communities from plants grown in Nebraska, USA.</title>
        <authorList>
            <person name="Schachtman D."/>
        </authorList>
    </citation>
    <scope>NUCLEOTIDE SEQUENCE [LARGE SCALE GENOMIC DNA]</scope>
    <source>
        <strain evidence="7 8">4256</strain>
    </source>
</reference>
<dbReference type="InterPro" id="IPR014777">
    <property type="entry name" value="4pyrrole_Mease_sub1"/>
</dbReference>
<dbReference type="RefSeq" id="WP_310221379.1">
    <property type="nucleotide sequence ID" value="NZ_JAVDWV010000001.1"/>
</dbReference>
<dbReference type="Gene3D" id="3.30.160.110">
    <property type="entry name" value="Siroheme synthase, domain 2"/>
    <property type="match status" value="1"/>
</dbReference>
<dbReference type="SUPFAM" id="SSF75615">
    <property type="entry name" value="Siroheme synthase middle domains-like"/>
    <property type="match status" value="1"/>
</dbReference>
<dbReference type="InterPro" id="IPR035996">
    <property type="entry name" value="4pyrrol_Methylase_sf"/>
</dbReference>
<sequence>MHSLPVFLRLTGRAVILTGEGEAADAKRRLLERAGARIVGEEDSDARIAIVSDGDAATAERLRARGVLVNATDNPDLCDFTLPAIVDRDPVLIAIGTGGASAGLAKALRQRLETLLPAGLGALASGLSAARGAIRARWPDGGDRRRAIDAGLAAGGIIDPLSAGAADAVPRWIEGQGDADATRLEPIRLASNDPDDLTLRVARLLGEADRVYHQPTVAAVILDRARADAVRIAVDAPPAQPGDGLSLWLTLY</sequence>
<dbReference type="Pfam" id="PF13241">
    <property type="entry name" value="NAD_binding_7"/>
    <property type="match status" value="1"/>
</dbReference>
<dbReference type="EC" id="1.3.1.76" evidence="2"/>
<keyword evidence="8" id="KW-1185">Reference proteome</keyword>
<dbReference type="SUPFAM" id="SSF53790">
    <property type="entry name" value="Tetrapyrrole methylase"/>
    <property type="match status" value="1"/>
</dbReference>
<dbReference type="NCBIfam" id="TIGR01470">
    <property type="entry name" value="cysG_Nterm"/>
    <property type="match status" value="1"/>
</dbReference>
<keyword evidence="7" id="KW-0456">Lyase</keyword>
<dbReference type="PANTHER" id="PTHR35330">
    <property type="entry name" value="SIROHEME BIOSYNTHESIS PROTEIN MET8"/>
    <property type="match status" value="1"/>
</dbReference>
<dbReference type="GO" id="GO:0004851">
    <property type="term" value="F:uroporphyrin-III C-methyltransferase activity"/>
    <property type="evidence" value="ECO:0007669"/>
    <property type="project" value="UniProtKB-EC"/>
</dbReference>
<keyword evidence="4" id="KW-0520">NAD</keyword>